<feature type="domain" description="ABC transporter" evidence="4">
    <location>
        <begin position="6"/>
        <end position="229"/>
    </location>
</feature>
<evidence type="ECO:0000259" key="4">
    <source>
        <dbReference type="PROSITE" id="PS50893"/>
    </source>
</evidence>
<dbReference type="EMBL" id="CAEZZA010000003">
    <property type="protein sequence ID" value="CAB4736212.1"/>
    <property type="molecule type" value="Genomic_DNA"/>
</dbReference>
<dbReference type="Gene3D" id="3.40.50.300">
    <property type="entry name" value="P-loop containing nucleotide triphosphate hydrolases"/>
    <property type="match status" value="1"/>
</dbReference>
<evidence type="ECO:0000256" key="3">
    <source>
        <dbReference type="ARBA" id="ARBA00022840"/>
    </source>
</evidence>
<dbReference type="InterPro" id="IPR017871">
    <property type="entry name" value="ABC_transporter-like_CS"/>
</dbReference>
<dbReference type="InterPro" id="IPR050763">
    <property type="entry name" value="ABC_transporter_ATP-binding"/>
</dbReference>
<dbReference type="PANTHER" id="PTHR42711">
    <property type="entry name" value="ABC TRANSPORTER ATP-BINDING PROTEIN"/>
    <property type="match status" value="1"/>
</dbReference>
<dbReference type="EMBL" id="CAFBPJ010000058">
    <property type="protein sequence ID" value="CAB5016064.1"/>
    <property type="molecule type" value="Genomic_DNA"/>
</dbReference>
<proteinExistence type="predicted"/>
<evidence type="ECO:0000313" key="6">
    <source>
        <dbReference type="EMBL" id="CAB5016064.1"/>
    </source>
</evidence>
<keyword evidence="1" id="KW-0813">Transport</keyword>
<dbReference type="CDD" id="cd03230">
    <property type="entry name" value="ABC_DR_subfamily_A"/>
    <property type="match status" value="1"/>
</dbReference>
<dbReference type="InterPro" id="IPR003439">
    <property type="entry name" value="ABC_transporter-like_ATP-bd"/>
</dbReference>
<dbReference type="GO" id="GO:0016887">
    <property type="term" value="F:ATP hydrolysis activity"/>
    <property type="evidence" value="ECO:0007669"/>
    <property type="project" value="InterPro"/>
</dbReference>
<dbReference type="SUPFAM" id="SSF52540">
    <property type="entry name" value="P-loop containing nucleoside triphosphate hydrolases"/>
    <property type="match status" value="1"/>
</dbReference>
<dbReference type="InterPro" id="IPR027417">
    <property type="entry name" value="P-loop_NTPase"/>
</dbReference>
<dbReference type="PANTHER" id="PTHR42711:SF16">
    <property type="entry name" value="ABC TRANSPORTER ATP-BINDING PROTEIN"/>
    <property type="match status" value="1"/>
</dbReference>
<dbReference type="InterPro" id="IPR003593">
    <property type="entry name" value="AAA+_ATPase"/>
</dbReference>
<name>A0A6J6SMU9_9ZZZZ</name>
<dbReference type="GO" id="GO:0005524">
    <property type="term" value="F:ATP binding"/>
    <property type="evidence" value="ECO:0007669"/>
    <property type="project" value="UniProtKB-KW"/>
</dbReference>
<dbReference type="Pfam" id="PF00005">
    <property type="entry name" value="ABC_tran"/>
    <property type="match status" value="1"/>
</dbReference>
<protein>
    <submittedName>
        <fullName evidence="5">Unannotated protein</fullName>
    </submittedName>
</protein>
<evidence type="ECO:0000256" key="2">
    <source>
        <dbReference type="ARBA" id="ARBA00022741"/>
    </source>
</evidence>
<evidence type="ECO:0000256" key="1">
    <source>
        <dbReference type="ARBA" id="ARBA00022448"/>
    </source>
</evidence>
<dbReference type="PROSITE" id="PS00211">
    <property type="entry name" value="ABC_TRANSPORTER_1"/>
    <property type="match status" value="1"/>
</dbReference>
<sequence>MSNTVLQVENLVIRYGATSAVDDISFSATAGQVIALVGPNGAGKTSTVEVCTGLRAETSGSVTIFGRPPADAAARTRMGVMLQAGGLYPTAKPLEWLTYLAKLYPDPADPIALLTTLGIDPATKTTTRRLSGGEQQRVKLAAALLPNPALLFLDEPTAGLDPKARRELLAALGALRDLGTAIVLTTHQLGDVEEIADFVLVMVAGKIVASGTVAALTGSADITSFRATSGIDLNALTGAVGAEFQVVEIRPGQYEVRGHASPQLLADITKWCAATGIQATEIRSGGRTLEDIVIAATDVKQ</sequence>
<keyword evidence="2" id="KW-0547">Nucleotide-binding</keyword>
<dbReference type="AlphaFoldDB" id="A0A6J6SMU9"/>
<evidence type="ECO:0000313" key="5">
    <source>
        <dbReference type="EMBL" id="CAB4736212.1"/>
    </source>
</evidence>
<organism evidence="5">
    <name type="scientific">freshwater metagenome</name>
    <dbReference type="NCBI Taxonomy" id="449393"/>
    <lineage>
        <taxon>unclassified sequences</taxon>
        <taxon>metagenomes</taxon>
        <taxon>ecological metagenomes</taxon>
    </lineage>
</organism>
<dbReference type="SMART" id="SM00382">
    <property type="entry name" value="AAA"/>
    <property type="match status" value="1"/>
</dbReference>
<accession>A0A6J6SMU9</accession>
<reference evidence="5" key="1">
    <citation type="submission" date="2020-05" db="EMBL/GenBank/DDBJ databases">
        <authorList>
            <person name="Chiriac C."/>
            <person name="Salcher M."/>
            <person name="Ghai R."/>
            <person name="Kavagutti S V."/>
        </authorList>
    </citation>
    <scope>NUCLEOTIDE SEQUENCE</scope>
</reference>
<dbReference type="PROSITE" id="PS50893">
    <property type="entry name" value="ABC_TRANSPORTER_2"/>
    <property type="match status" value="1"/>
</dbReference>
<gene>
    <name evidence="5" type="ORF">UFOPK2809_00046</name>
    <name evidence="6" type="ORF">UFOPK4092_00663</name>
</gene>
<keyword evidence="3" id="KW-0067">ATP-binding</keyword>